<dbReference type="PRINTS" id="PR00171">
    <property type="entry name" value="SUGRTRNSPORT"/>
</dbReference>
<evidence type="ECO:0000256" key="2">
    <source>
        <dbReference type="ARBA" id="ARBA00010992"/>
    </source>
</evidence>
<keyword evidence="11" id="KW-1185">Reference proteome</keyword>
<dbReference type="Proteomes" id="UP000184267">
    <property type="component" value="Unassembled WGS sequence"/>
</dbReference>
<reference evidence="10 11" key="1">
    <citation type="submission" date="2016-10" db="EMBL/GenBank/DDBJ databases">
        <title>Genome sequence of the basidiomycete white-rot fungus Trametes pubescens.</title>
        <authorList>
            <person name="Makela M.R."/>
            <person name="Granchi Z."/>
            <person name="Peng M."/>
            <person name="De Vries R.P."/>
            <person name="Grigoriev I."/>
            <person name="Riley R."/>
            <person name="Hilden K."/>
        </authorList>
    </citation>
    <scope>NUCLEOTIDE SEQUENCE [LARGE SCALE GENOMIC DNA]</scope>
    <source>
        <strain evidence="10 11">FBCC735</strain>
    </source>
</reference>
<dbReference type="SUPFAM" id="SSF103473">
    <property type="entry name" value="MFS general substrate transporter"/>
    <property type="match status" value="1"/>
</dbReference>
<evidence type="ECO:0000259" key="9">
    <source>
        <dbReference type="PROSITE" id="PS50850"/>
    </source>
</evidence>
<dbReference type="Pfam" id="PF00083">
    <property type="entry name" value="Sugar_tr"/>
    <property type="match status" value="2"/>
</dbReference>
<feature type="transmembrane region" description="Helical" evidence="8">
    <location>
        <begin position="316"/>
        <end position="337"/>
    </location>
</feature>
<keyword evidence="4 8" id="KW-0812">Transmembrane</keyword>
<evidence type="ECO:0000256" key="8">
    <source>
        <dbReference type="SAM" id="Phobius"/>
    </source>
</evidence>
<evidence type="ECO:0000256" key="1">
    <source>
        <dbReference type="ARBA" id="ARBA00004141"/>
    </source>
</evidence>
<dbReference type="PROSITE" id="PS00216">
    <property type="entry name" value="SUGAR_TRANSPORT_1"/>
    <property type="match status" value="1"/>
</dbReference>
<evidence type="ECO:0000256" key="6">
    <source>
        <dbReference type="ARBA" id="ARBA00023136"/>
    </source>
</evidence>
<feature type="transmembrane region" description="Helical" evidence="8">
    <location>
        <begin position="146"/>
        <end position="173"/>
    </location>
</feature>
<dbReference type="GO" id="GO:0016020">
    <property type="term" value="C:membrane"/>
    <property type="evidence" value="ECO:0007669"/>
    <property type="project" value="UniProtKB-SubCell"/>
</dbReference>
<dbReference type="OrthoDB" id="5296287at2759"/>
<evidence type="ECO:0000313" key="11">
    <source>
        <dbReference type="Proteomes" id="UP000184267"/>
    </source>
</evidence>
<evidence type="ECO:0000256" key="4">
    <source>
        <dbReference type="ARBA" id="ARBA00022692"/>
    </source>
</evidence>
<organism evidence="10 11">
    <name type="scientific">Trametes pubescens</name>
    <name type="common">White-rot fungus</name>
    <dbReference type="NCBI Taxonomy" id="154538"/>
    <lineage>
        <taxon>Eukaryota</taxon>
        <taxon>Fungi</taxon>
        <taxon>Dikarya</taxon>
        <taxon>Basidiomycota</taxon>
        <taxon>Agaricomycotina</taxon>
        <taxon>Agaricomycetes</taxon>
        <taxon>Polyporales</taxon>
        <taxon>Polyporaceae</taxon>
        <taxon>Trametes</taxon>
    </lineage>
</organism>
<evidence type="ECO:0000256" key="7">
    <source>
        <dbReference type="ARBA" id="ARBA00049119"/>
    </source>
</evidence>
<dbReference type="EMBL" id="MNAD01000515">
    <property type="protein sequence ID" value="OJT12158.1"/>
    <property type="molecule type" value="Genomic_DNA"/>
</dbReference>
<feature type="transmembrane region" description="Helical" evidence="8">
    <location>
        <begin position="185"/>
        <end position="207"/>
    </location>
</feature>
<dbReference type="InterPro" id="IPR005828">
    <property type="entry name" value="MFS_sugar_transport-like"/>
</dbReference>
<dbReference type="InterPro" id="IPR036259">
    <property type="entry name" value="MFS_trans_sf"/>
</dbReference>
<evidence type="ECO:0000256" key="3">
    <source>
        <dbReference type="ARBA" id="ARBA00022448"/>
    </source>
</evidence>
<feature type="transmembrane region" description="Helical" evidence="8">
    <location>
        <begin position="56"/>
        <end position="75"/>
    </location>
</feature>
<keyword evidence="3" id="KW-0813">Transport</keyword>
<dbReference type="STRING" id="154538.A0A1M2VX49"/>
<dbReference type="PANTHER" id="PTHR48022">
    <property type="entry name" value="PLASTIDIC GLUCOSE TRANSPORTER 4"/>
    <property type="match status" value="1"/>
</dbReference>
<evidence type="ECO:0000313" key="10">
    <source>
        <dbReference type="EMBL" id="OJT12158.1"/>
    </source>
</evidence>
<comment type="caution">
    <text evidence="10">The sequence shown here is derived from an EMBL/GenBank/DDBJ whole genome shotgun (WGS) entry which is preliminary data.</text>
</comment>
<protein>
    <submittedName>
        <fullName evidence="10">High-affinity glucose transporter SNF3</fullName>
    </submittedName>
</protein>
<feature type="transmembrane region" description="Helical" evidence="8">
    <location>
        <begin position="214"/>
        <end position="235"/>
    </location>
</feature>
<dbReference type="InterPro" id="IPR020846">
    <property type="entry name" value="MFS_dom"/>
</dbReference>
<sequence>MVACVVFSLGIALQTGASTLPMFIVGRFFAGSGVGLVSALVPIYQSECSPKWIRGAIVASYQWAITIGILIASVVDNATKDRTNHSAWRLPIALQFIWASVLFVGLNEDHPDVQAELDQISTSLNEENAMGQSTYRDCFRSSPNKIALRTLTSISVLSLQQLAGVVFIGSYGTTFFANAGVQDPFLVSVVVNVVQMAMTLPGIWGVERFGRRPLLLWGAVTMSVCAYLIAILDIATSVHDLAPQRAVIALVCIFFAAYASTWGPVGWVIPSEIVPLNVRAKVVSLSVAVHWLCTWAVSFASPYLANSGPGDAGLGAKIFFIWGSTTAICALFALFCVPETKGLALEQIDELYQHSTPLTSARYGRTLVAQGRTRNAARGLMGSEVGGTAELDEKDKGGALGGSVSSVVASLR</sequence>
<feature type="transmembrane region" description="Helical" evidence="8">
    <location>
        <begin position="282"/>
        <end position="304"/>
    </location>
</feature>
<accession>A0A1M2VX49</accession>
<feature type="transmembrane region" description="Helical" evidence="8">
    <location>
        <begin position="247"/>
        <end position="270"/>
    </location>
</feature>
<name>A0A1M2VX49_TRAPU</name>
<dbReference type="GO" id="GO:0005351">
    <property type="term" value="F:carbohydrate:proton symporter activity"/>
    <property type="evidence" value="ECO:0007669"/>
    <property type="project" value="TreeGrafter"/>
</dbReference>
<dbReference type="InterPro" id="IPR050360">
    <property type="entry name" value="MFS_Sugar_Transporters"/>
</dbReference>
<keyword evidence="10" id="KW-0762">Sugar transport</keyword>
<proteinExistence type="inferred from homology"/>
<dbReference type="InterPro" id="IPR005829">
    <property type="entry name" value="Sugar_transporter_CS"/>
</dbReference>
<gene>
    <name evidence="10" type="ORF">TRAPUB_11268</name>
</gene>
<comment type="similarity">
    <text evidence="2">Belongs to the major facilitator superfamily. Sugar transporter (TC 2.A.1.1) family.</text>
</comment>
<keyword evidence="6 8" id="KW-0472">Membrane</keyword>
<feature type="domain" description="Major facilitator superfamily (MFS) profile" evidence="9">
    <location>
        <begin position="1"/>
        <end position="341"/>
    </location>
</feature>
<keyword evidence="5 8" id="KW-1133">Transmembrane helix</keyword>
<dbReference type="AlphaFoldDB" id="A0A1M2VX49"/>
<dbReference type="OMA" id="AFNWAIA"/>
<feature type="transmembrane region" description="Helical" evidence="8">
    <location>
        <begin position="27"/>
        <end position="44"/>
    </location>
</feature>
<comment type="catalytic activity">
    <reaction evidence="7">
        <text>myo-inositol(out) + H(+)(out) = myo-inositol(in) + H(+)(in)</text>
        <dbReference type="Rhea" id="RHEA:60364"/>
        <dbReference type="ChEBI" id="CHEBI:15378"/>
        <dbReference type="ChEBI" id="CHEBI:17268"/>
    </reaction>
</comment>
<dbReference type="PANTHER" id="PTHR48022:SF17">
    <property type="entry name" value="HEXOSE TRANSPORTER"/>
    <property type="match status" value="1"/>
</dbReference>
<comment type="subcellular location">
    <subcellularLocation>
        <location evidence="1">Membrane</location>
        <topology evidence="1">Multi-pass membrane protein</topology>
    </subcellularLocation>
</comment>
<dbReference type="Gene3D" id="1.20.1250.20">
    <property type="entry name" value="MFS general substrate transporter like domains"/>
    <property type="match status" value="2"/>
</dbReference>
<evidence type="ECO:0000256" key="5">
    <source>
        <dbReference type="ARBA" id="ARBA00022989"/>
    </source>
</evidence>
<dbReference type="PROSITE" id="PS50850">
    <property type="entry name" value="MFS"/>
    <property type="match status" value="1"/>
</dbReference>
<dbReference type="InterPro" id="IPR003663">
    <property type="entry name" value="Sugar/inositol_transpt"/>
</dbReference>